<dbReference type="InterPro" id="IPR036873">
    <property type="entry name" value="Rhodanese-like_dom_sf"/>
</dbReference>
<reference evidence="3 4" key="1">
    <citation type="submission" date="2020-11" db="EMBL/GenBank/DDBJ databases">
        <title>Algicoccus daihaiensis sp.nov., isolated from Daihai Lake in Inner Mongolia.</title>
        <authorList>
            <person name="Kai J."/>
        </authorList>
    </citation>
    <scope>NUCLEOTIDE SEQUENCE [LARGE SCALE GENOMIC DNA]</scope>
    <source>
        <strain evidence="4">f23</strain>
    </source>
</reference>
<dbReference type="SMART" id="SM00450">
    <property type="entry name" value="RHOD"/>
    <property type="match status" value="1"/>
</dbReference>
<dbReference type="PROSITE" id="PS50206">
    <property type="entry name" value="RHODANESE_3"/>
    <property type="match status" value="1"/>
</dbReference>
<organism evidence="3 4">
    <name type="scientific">Orrella daihaiensis</name>
    <dbReference type="NCBI Taxonomy" id="2782176"/>
    <lineage>
        <taxon>Bacteria</taxon>
        <taxon>Pseudomonadati</taxon>
        <taxon>Pseudomonadota</taxon>
        <taxon>Betaproteobacteria</taxon>
        <taxon>Burkholderiales</taxon>
        <taxon>Alcaligenaceae</taxon>
        <taxon>Orrella</taxon>
    </lineage>
</organism>
<dbReference type="RefSeq" id="WP_243478672.1">
    <property type="nucleotide sequence ID" value="NZ_CP063982.1"/>
</dbReference>
<dbReference type="SUPFAM" id="SSF52821">
    <property type="entry name" value="Rhodanese/Cell cycle control phosphatase"/>
    <property type="match status" value="1"/>
</dbReference>
<feature type="signal peptide" evidence="1">
    <location>
        <begin position="1"/>
        <end position="22"/>
    </location>
</feature>
<evidence type="ECO:0000313" key="4">
    <source>
        <dbReference type="Proteomes" id="UP000831607"/>
    </source>
</evidence>
<dbReference type="InterPro" id="IPR001763">
    <property type="entry name" value="Rhodanese-like_dom"/>
</dbReference>
<protein>
    <submittedName>
        <fullName evidence="3">Rhodanese-like domain-containing protein</fullName>
    </submittedName>
</protein>
<accession>A0ABY4ALH5</accession>
<feature type="chain" id="PRO_5047036394" evidence="1">
    <location>
        <begin position="23"/>
        <end position="149"/>
    </location>
</feature>
<dbReference type="Pfam" id="PF00581">
    <property type="entry name" value="Rhodanese"/>
    <property type="match status" value="1"/>
</dbReference>
<dbReference type="PANTHER" id="PTHR44086:SF10">
    <property type="entry name" value="THIOSULFATE SULFURTRANSFERASE_RHODANESE-LIKE DOMAIN-CONTAINING PROTEIN 3"/>
    <property type="match status" value="1"/>
</dbReference>
<sequence>MLGQFKSIIAVMLVLMTTGVFAQTATVDAEIGATEAYELVKDGKITLIDIRRPEEWRQTGVAQGALRINMLHPKGFQGFAQEIYTAVGGDLNAPIVLICRTGSRTSRLQPILTQVGFTNVKHVPEGTLGNRKKPGWIAQGLPIEPCKDC</sequence>
<keyword evidence="1" id="KW-0732">Signal</keyword>
<evidence type="ECO:0000256" key="1">
    <source>
        <dbReference type="SAM" id="SignalP"/>
    </source>
</evidence>
<dbReference type="EMBL" id="CP063982">
    <property type="protein sequence ID" value="UOD50270.1"/>
    <property type="molecule type" value="Genomic_DNA"/>
</dbReference>
<evidence type="ECO:0000313" key="3">
    <source>
        <dbReference type="EMBL" id="UOD50270.1"/>
    </source>
</evidence>
<proteinExistence type="predicted"/>
<name>A0ABY4ALH5_9BURK</name>
<keyword evidence="4" id="KW-1185">Reference proteome</keyword>
<feature type="domain" description="Rhodanese" evidence="2">
    <location>
        <begin position="41"/>
        <end position="145"/>
    </location>
</feature>
<dbReference type="Gene3D" id="3.40.250.10">
    <property type="entry name" value="Rhodanese-like domain"/>
    <property type="match status" value="1"/>
</dbReference>
<dbReference type="PANTHER" id="PTHR44086">
    <property type="entry name" value="THIOSULFATE SULFURTRANSFERASE RDL2, MITOCHONDRIAL-RELATED"/>
    <property type="match status" value="1"/>
</dbReference>
<evidence type="ECO:0000259" key="2">
    <source>
        <dbReference type="PROSITE" id="PS50206"/>
    </source>
</evidence>
<dbReference type="Proteomes" id="UP000831607">
    <property type="component" value="Chromosome"/>
</dbReference>
<gene>
    <name evidence="3" type="ORF">DHf2319_12695</name>
</gene>